<evidence type="ECO:0000313" key="3">
    <source>
        <dbReference type="Proteomes" id="UP000324550"/>
    </source>
</evidence>
<proteinExistence type="predicted"/>
<feature type="transmembrane region" description="Helical" evidence="1">
    <location>
        <begin position="98"/>
        <end position="118"/>
    </location>
</feature>
<keyword evidence="1" id="KW-0472">Membrane</keyword>
<feature type="transmembrane region" description="Helical" evidence="1">
    <location>
        <begin position="68"/>
        <end position="92"/>
    </location>
</feature>
<dbReference type="Proteomes" id="UP000324550">
    <property type="component" value="Unassembled WGS sequence"/>
</dbReference>
<accession>A0A5D0G3Z6</accession>
<dbReference type="AlphaFoldDB" id="A0A5D0G3Z6"/>
<sequence length="164" mass="19517">MKNSLNIFHYSIYLMHYKLHLLANKINPFRLLHKLPFQKRKYQQLGIDIDEEVNKAFRNKEYGLSIRVSGGLTIGVIFILFFSLSNIIIKILNINVVLNVYFFAFIFLISLAICYYLVFKENKYLEYFKEYGIWTKKDLIKNVWISFGFIIGLILLFFASLLMF</sequence>
<name>A0A5D0G3Z6_9FLAO</name>
<feature type="transmembrane region" description="Helical" evidence="1">
    <location>
        <begin position="139"/>
        <end position="163"/>
    </location>
</feature>
<gene>
    <name evidence="2" type="ORF">FVF61_11870</name>
</gene>
<comment type="caution">
    <text evidence="2">The sequence shown here is derived from an EMBL/GenBank/DDBJ whole genome shotgun (WGS) entry which is preliminary data.</text>
</comment>
<keyword evidence="3" id="KW-1185">Reference proteome</keyword>
<protein>
    <submittedName>
        <fullName evidence="2">Uncharacterized protein</fullName>
    </submittedName>
</protein>
<dbReference type="RefSeq" id="WP_109310320.1">
    <property type="nucleotide sequence ID" value="NZ_VSFC01000054.1"/>
</dbReference>
<evidence type="ECO:0000313" key="2">
    <source>
        <dbReference type="EMBL" id="TYA52732.1"/>
    </source>
</evidence>
<dbReference type="EMBL" id="VSFC01000054">
    <property type="protein sequence ID" value="TYA52732.1"/>
    <property type="molecule type" value="Genomic_DNA"/>
</dbReference>
<keyword evidence="1" id="KW-1133">Transmembrane helix</keyword>
<organism evidence="2 3">
    <name type="scientific">Formosa maritima</name>
    <dbReference type="NCBI Taxonomy" id="2592046"/>
    <lineage>
        <taxon>Bacteria</taxon>
        <taxon>Pseudomonadati</taxon>
        <taxon>Bacteroidota</taxon>
        <taxon>Flavobacteriia</taxon>
        <taxon>Flavobacteriales</taxon>
        <taxon>Flavobacteriaceae</taxon>
        <taxon>Formosa</taxon>
    </lineage>
</organism>
<keyword evidence="1" id="KW-0812">Transmembrane</keyword>
<dbReference type="OrthoDB" id="1238410at2"/>
<reference evidence="2 3" key="1">
    <citation type="submission" date="2019-08" db="EMBL/GenBank/DDBJ databases">
        <title>Formosa sediminis sp. nov., isolated from marine sediment.</title>
        <authorList>
            <person name="Cao W.R."/>
        </authorList>
    </citation>
    <scope>NUCLEOTIDE SEQUENCE [LARGE SCALE GENOMIC DNA]</scope>
    <source>
        <strain evidence="2 3">1494</strain>
    </source>
</reference>
<evidence type="ECO:0000256" key="1">
    <source>
        <dbReference type="SAM" id="Phobius"/>
    </source>
</evidence>